<sequence>MQSIYADAFVIFEALEGKRTQFEKRDGDASREYIVFEANSDPEYLEMSLEDDLDRWLHKVTRPELWPPWENSKYAKSIIVRLGEGTLNQGFTKGGIISDTAVLEALLQSFRDQLLADFLPKIEKVKKWEKRQAAIYGFLRLRYQFQRKSMLATYRDYVAGYNSSDLSRLFGLCVENFDMTLYVKEPRARHPGVLNQHFDTDVFTLCGEQSLVFHIPGWQTWTIYHLARMRILDEMVEDEVFPVEDLSGVDGCDYIDMLVDQMVVLDRKEYSDEALERYMRGPVLDIKGFWAFTELLY</sequence>
<protein>
    <submittedName>
        <fullName evidence="1">Uncharacterized protein</fullName>
    </submittedName>
</protein>
<name>M2SZS1_COCSN</name>
<dbReference type="OMA" id="IPGWQTW"/>
<dbReference type="AlphaFoldDB" id="M2SZS1"/>
<dbReference type="OrthoDB" id="2997776at2759"/>
<dbReference type="EMBL" id="KB445639">
    <property type="protein sequence ID" value="EMD67820.1"/>
    <property type="molecule type" value="Genomic_DNA"/>
</dbReference>
<dbReference type="eggNOG" id="ENOG502T2CW">
    <property type="taxonomic scope" value="Eukaryota"/>
</dbReference>
<proteinExistence type="predicted"/>
<reference evidence="2" key="2">
    <citation type="journal article" date="2013" name="PLoS Genet.">
        <title>Comparative genome structure, secondary metabolite, and effector coding capacity across Cochliobolus pathogens.</title>
        <authorList>
            <person name="Condon B.J."/>
            <person name="Leng Y."/>
            <person name="Wu D."/>
            <person name="Bushley K.E."/>
            <person name="Ohm R.A."/>
            <person name="Otillar R."/>
            <person name="Martin J."/>
            <person name="Schackwitz W."/>
            <person name="Grimwood J."/>
            <person name="MohdZainudin N."/>
            <person name="Xue C."/>
            <person name="Wang R."/>
            <person name="Manning V.A."/>
            <person name="Dhillon B."/>
            <person name="Tu Z.J."/>
            <person name="Steffenson B.J."/>
            <person name="Salamov A."/>
            <person name="Sun H."/>
            <person name="Lowry S."/>
            <person name="LaButti K."/>
            <person name="Han J."/>
            <person name="Copeland A."/>
            <person name="Lindquist E."/>
            <person name="Barry K."/>
            <person name="Schmutz J."/>
            <person name="Baker S.E."/>
            <person name="Ciuffetti L.M."/>
            <person name="Grigoriev I.V."/>
            <person name="Zhong S."/>
            <person name="Turgeon B.G."/>
        </authorList>
    </citation>
    <scope>NUCLEOTIDE SEQUENCE [LARGE SCALE GENOMIC DNA]</scope>
    <source>
        <strain evidence="2">ND90Pr / ATCC 201652</strain>
    </source>
</reference>
<reference evidence="1 2" key="1">
    <citation type="journal article" date="2012" name="PLoS Pathog.">
        <title>Diverse lifestyles and strategies of plant pathogenesis encoded in the genomes of eighteen Dothideomycetes fungi.</title>
        <authorList>
            <person name="Ohm R.A."/>
            <person name="Feau N."/>
            <person name="Henrissat B."/>
            <person name="Schoch C.L."/>
            <person name="Horwitz B.A."/>
            <person name="Barry K.W."/>
            <person name="Condon B.J."/>
            <person name="Copeland A.C."/>
            <person name="Dhillon B."/>
            <person name="Glaser F."/>
            <person name="Hesse C.N."/>
            <person name="Kosti I."/>
            <person name="LaButti K."/>
            <person name="Lindquist E.A."/>
            <person name="Lucas S."/>
            <person name="Salamov A.A."/>
            <person name="Bradshaw R.E."/>
            <person name="Ciuffetti L."/>
            <person name="Hamelin R.C."/>
            <person name="Kema G.H.J."/>
            <person name="Lawrence C."/>
            <person name="Scott J.A."/>
            <person name="Spatafora J.W."/>
            <person name="Turgeon B.G."/>
            <person name="de Wit P.J.G.M."/>
            <person name="Zhong S."/>
            <person name="Goodwin S.B."/>
            <person name="Grigoriev I.V."/>
        </authorList>
    </citation>
    <scope>NUCLEOTIDE SEQUENCE [LARGE SCALE GENOMIC DNA]</scope>
    <source>
        <strain evidence="2">ND90Pr / ATCC 201652</strain>
    </source>
</reference>
<dbReference type="RefSeq" id="XP_007697374.1">
    <property type="nucleotide sequence ID" value="XM_007699184.1"/>
</dbReference>
<dbReference type="Proteomes" id="UP000016934">
    <property type="component" value="Unassembled WGS sequence"/>
</dbReference>
<keyword evidence="2" id="KW-1185">Reference proteome</keyword>
<gene>
    <name evidence="1" type="ORF">COCSADRAFT_179400</name>
</gene>
<evidence type="ECO:0000313" key="1">
    <source>
        <dbReference type="EMBL" id="EMD67820.1"/>
    </source>
</evidence>
<evidence type="ECO:0000313" key="2">
    <source>
        <dbReference type="Proteomes" id="UP000016934"/>
    </source>
</evidence>
<accession>M2SZS1</accession>
<dbReference type="HOGENOM" id="CLU_936926_0_0_1"/>
<dbReference type="GeneID" id="19133196"/>
<organism evidence="1 2">
    <name type="scientific">Cochliobolus sativus (strain ND90Pr / ATCC 201652)</name>
    <name type="common">Common root rot and spot blotch fungus</name>
    <name type="synonym">Bipolaris sorokiniana</name>
    <dbReference type="NCBI Taxonomy" id="665912"/>
    <lineage>
        <taxon>Eukaryota</taxon>
        <taxon>Fungi</taxon>
        <taxon>Dikarya</taxon>
        <taxon>Ascomycota</taxon>
        <taxon>Pezizomycotina</taxon>
        <taxon>Dothideomycetes</taxon>
        <taxon>Pleosporomycetidae</taxon>
        <taxon>Pleosporales</taxon>
        <taxon>Pleosporineae</taxon>
        <taxon>Pleosporaceae</taxon>
        <taxon>Bipolaris</taxon>
    </lineage>
</organism>
<dbReference type="KEGG" id="bsc:COCSADRAFT_179400"/>